<name>A0ABN7VVI4_GIGMA</name>
<comment type="caution">
    <text evidence="1">The sequence shown here is derived from an EMBL/GenBank/DDBJ whole genome shotgun (WGS) entry which is preliminary data.</text>
</comment>
<evidence type="ECO:0000313" key="2">
    <source>
        <dbReference type="Proteomes" id="UP000789901"/>
    </source>
</evidence>
<gene>
    <name evidence="1" type="ORF">GMARGA_LOCUS23140</name>
</gene>
<organism evidence="1 2">
    <name type="scientific">Gigaspora margarita</name>
    <dbReference type="NCBI Taxonomy" id="4874"/>
    <lineage>
        <taxon>Eukaryota</taxon>
        <taxon>Fungi</taxon>
        <taxon>Fungi incertae sedis</taxon>
        <taxon>Mucoromycota</taxon>
        <taxon>Glomeromycotina</taxon>
        <taxon>Glomeromycetes</taxon>
        <taxon>Diversisporales</taxon>
        <taxon>Gigasporaceae</taxon>
        <taxon>Gigaspora</taxon>
    </lineage>
</organism>
<reference evidence="1 2" key="1">
    <citation type="submission" date="2021-06" db="EMBL/GenBank/DDBJ databases">
        <authorList>
            <person name="Kallberg Y."/>
            <person name="Tangrot J."/>
            <person name="Rosling A."/>
        </authorList>
    </citation>
    <scope>NUCLEOTIDE SEQUENCE [LARGE SCALE GENOMIC DNA]</scope>
    <source>
        <strain evidence="1 2">120-4 pot B 10/14</strain>
    </source>
</reference>
<feature type="non-terminal residue" evidence="1">
    <location>
        <position position="78"/>
    </location>
</feature>
<dbReference type="EMBL" id="CAJVQB010023142">
    <property type="protein sequence ID" value="CAG8801189.1"/>
    <property type="molecule type" value="Genomic_DNA"/>
</dbReference>
<evidence type="ECO:0000313" key="1">
    <source>
        <dbReference type="EMBL" id="CAG8801189.1"/>
    </source>
</evidence>
<keyword evidence="2" id="KW-1185">Reference proteome</keyword>
<proteinExistence type="predicted"/>
<protein>
    <submittedName>
        <fullName evidence="1">29249_t:CDS:1</fullName>
    </submittedName>
</protein>
<accession>A0ABN7VVI4</accession>
<dbReference type="Proteomes" id="UP000789901">
    <property type="component" value="Unassembled WGS sequence"/>
</dbReference>
<sequence>MPTNLWNSTPFDTNIAESAHACLLQKKTEELSSNYAEFSNVDFQKKNGISIKERQAALEIKKKQESLIAIEKQKLENE</sequence>